<dbReference type="EMBL" id="BMHE01000014">
    <property type="protein sequence ID" value="GFZ82659.1"/>
    <property type="molecule type" value="Genomic_DNA"/>
</dbReference>
<name>A0ABQ1EQU9_9BACL</name>
<evidence type="ECO:0000313" key="1">
    <source>
        <dbReference type="EMBL" id="GFZ82659.1"/>
    </source>
</evidence>
<evidence type="ECO:0008006" key="3">
    <source>
        <dbReference type="Google" id="ProtNLM"/>
    </source>
</evidence>
<proteinExistence type="predicted"/>
<keyword evidence="2" id="KW-1185">Reference proteome</keyword>
<sequence>MNKWYSEGLIDKELLSRQEPDYKAAIFNDKVGATSHWIGFVAGFNDLPEAKKIKGFHFEVTNPPVLNKGDKALTNLQQLITVPWAWGISKNNKNVEATMKLFDYVYSNEGQLL</sequence>
<evidence type="ECO:0000313" key="2">
    <source>
        <dbReference type="Proteomes" id="UP000615455"/>
    </source>
</evidence>
<dbReference type="Proteomes" id="UP000615455">
    <property type="component" value="Unassembled WGS sequence"/>
</dbReference>
<organism evidence="1 2">
    <name type="scientific">Paenibacillus marchantiophytorum</name>
    <dbReference type="NCBI Taxonomy" id="1619310"/>
    <lineage>
        <taxon>Bacteria</taxon>
        <taxon>Bacillati</taxon>
        <taxon>Bacillota</taxon>
        <taxon>Bacilli</taxon>
        <taxon>Bacillales</taxon>
        <taxon>Paenibacillaceae</taxon>
        <taxon>Paenibacillus</taxon>
    </lineage>
</organism>
<dbReference type="Pfam" id="PF01547">
    <property type="entry name" value="SBP_bac_1"/>
    <property type="match status" value="1"/>
</dbReference>
<dbReference type="SUPFAM" id="SSF53850">
    <property type="entry name" value="Periplasmic binding protein-like II"/>
    <property type="match status" value="1"/>
</dbReference>
<comment type="caution">
    <text evidence="1">The sequence shown here is derived from an EMBL/GenBank/DDBJ whole genome shotgun (WGS) entry which is preliminary data.</text>
</comment>
<gene>
    <name evidence="1" type="ORF">GCM10008018_30630</name>
</gene>
<reference evidence="2" key="1">
    <citation type="journal article" date="2019" name="Int. J. Syst. Evol. Microbiol.">
        <title>The Global Catalogue of Microorganisms (GCM) 10K type strain sequencing project: providing services to taxonomists for standard genome sequencing and annotation.</title>
        <authorList>
            <consortium name="The Broad Institute Genomics Platform"/>
            <consortium name="The Broad Institute Genome Sequencing Center for Infectious Disease"/>
            <person name="Wu L."/>
            <person name="Ma J."/>
        </authorList>
    </citation>
    <scope>NUCLEOTIDE SEQUENCE [LARGE SCALE GENOMIC DNA]</scope>
    <source>
        <strain evidence="2">CGMCC 1.15043</strain>
    </source>
</reference>
<dbReference type="InterPro" id="IPR006059">
    <property type="entry name" value="SBP"/>
</dbReference>
<protein>
    <recommendedName>
        <fullName evidence="3">Extracellular solute-binding protein</fullName>
    </recommendedName>
</protein>
<dbReference type="Gene3D" id="3.40.190.10">
    <property type="entry name" value="Periplasmic binding protein-like II"/>
    <property type="match status" value="1"/>
</dbReference>
<accession>A0ABQ1EQU9</accession>